<dbReference type="Pfam" id="PF17967">
    <property type="entry name" value="Pullulanase_N2"/>
    <property type="match status" value="1"/>
</dbReference>
<dbReference type="InterPro" id="IPR017853">
    <property type="entry name" value="GH"/>
</dbReference>
<feature type="domain" description="Alpha-1,6-glucosidases pullulanase-type C-terminal" evidence="8">
    <location>
        <begin position="922"/>
        <end position="1102"/>
    </location>
</feature>
<dbReference type="CDD" id="cd02860">
    <property type="entry name" value="E_set_Pullulanase"/>
    <property type="match status" value="1"/>
</dbReference>
<dbReference type="Pfam" id="PF11852">
    <property type="entry name" value="Pullul_strch_C"/>
    <property type="match status" value="1"/>
</dbReference>
<evidence type="ECO:0000256" key="1">
    <source>
        <dbReference type="ARBA" id="ARBA00008061"/>
    </source>
</evidence>
<dbReference type="SUPFAM" id="SSF51011">
    <property type="entry name" value="Glycosyl hydrolase domain"/>
    <property type="match status" value="1"/>
</dbReference>
<keyword evidence="3 10" id="KW-0378">Hydrolase</keyword>
<comment type="similarity">
    <text evidence="1">Belongs to the glycosyl hydrolase 13 family.</text>
</comment>
<dbReference type="InterPro" id="IPR014756">
    <property type="entry name" value="Ig_E-set"/>
</dbReference>
<name>A0A857JHG0_9ALTE</name>
<proteinExistence type="inferred from homology"/>
<dbReference type="CDD" id="cd02861">
    <property type="entry name" value="E_set_pullulanase_like"/>
    <property type="match status" value="3"/>
</dbReference>
<organism evidence="10 11">
    <name type="scientific">Paraglaciecola mesophila</name>
    <dbReference type="NCBI Taxonomy" id="197222"/>
    <lineage>
        <taxon>Bacteria</taxon>
        <taxon>Pseudomonadati</taxon>
        <taxon>Pseudomonadota</taxon>
        <taxon>Gammaproteobacteria</taxon>
        <taxon>Alteromonadales</taxon>
        <taxon>Alteromonadaceae</taxon>
        <taxon>Paraglaciecola</taxon>
    </lineage>
</organism>
<dbReference type="CDD" id="cd11341">
    <property type="entry name" value="AmyAc_Pullulanase_LD-like"/>
    <property type="match status" value="1"/>
</dbReference>
<dbReference type="Gene3D" id="2.60.40.1110">
    <property type="match status" value="1"/>
</dbReference>
<dbReference type="InterPro" id="IPR013780">
    <property type="entry name" value="Glyco_hydro_b"/>
</dbReference>
<dbReference type="GO" id="GO:0051060">
    <property type="term" value="F:pullulanase activity"/>
    <property type="evidence" value="ECO:0007669"/>
    <property type="project" value="UniProtKB-EC"/>
</dbReference>
<dbReference type="GO" id="GO:0030246">
    <property type="term" value="F:carbohydrate binding"/>
    <property type="evidence" value="ECO:0007669"/>
    <property type="project" value="InterPro"/>
</dbReference>
<dbReference type="RefSeq" id="WP_160178272.1">
    <property type="nucleotide sequence ID" value="NZ_CP047656.1"/>
</dbReference>
<dbReference type="GO" id="GO:0005975">
    <property type="term" value="P:carbohydrate metabolic process"/>
    <property type="evidence" value="ECO:0007669"/>
    <property type="project" value="InterPro"/>
</dbReference>
<protein>
    <submittedName>
        <fullName evidence="10">Pullulanase</fullName>
        <ecNumber evidence="10">3.2.1.41</ecNumber>
    </submittedName>
</protein>
<dbReference type="SUPFAM" id="SSF81296">
    <property type="entry name" value="E set domains"/>
    <property type="match status" value="2"/>
</dbReference>
<evidence type="ECO:0000259" key="9">
    <source>
        <dbReference type="Pfam" id="PF17967"/>
    </source>
</evidence>
<dbReference type="OrthoDB" id="3236218at2"/>
<dbReference type="Gene3D" id="3.20.20.80">
    <property type="entry name" value="Glycosidases"/>
    <property type="match status" value="1"/>
</dbReference>
<evidence type="ECO:0000313" key="11">
    <source>
        <dbReference type="Proteomes" id="UP000464524"/>
    </source>
</evidence>
<dbReference type="Gene3D" id="2.60.40.1180">
    <property type="entry name" value="Golgi alpha-mannosidase II"/>
    <property type="match status" value="1"/>
</dbReference>
<dbReference type="Gene3D" id="2.60.40.10">
    <property type="entry name" value="Immunoglobulins"/>
    <property type="match status" value="4"/>
</dbReference>
<keyword evidence="4 10" id="KW-0326">Glycosidase</keyword>
<dbReference type="EMBL" id="CP047656">
    <property type="protein sequence ID" value="QHJ10391.1"/>
    <property type="molecule type" value="Genomic_DNA"/>
</dbReference>
<dbReference type="SUPFAM" id="SSF51445">
    <property type="entry name" value="(Trans)glycosidases"/>
    <property type="match status" value="1"/>
</dbReference>
<gene>
    <name evidence="10" type="ORF">FX988_00603</name>
</gene>
<evidence type="ECO:0000256" key="5">
    <source>
        <dbReference type="SAM" id="SignalP"/>
    </source>
</evidence>
<evidence type="ECO:0000256" key="3">
    <source>
        <dbReference type="ARBA" id="ARBA00022801"/>
    </source>
</evidence>
<evidence type="ECO:0000259" key="7">
    <source>
        <dbReference type="Pfam" id="PF03714"/>
    </source>
</evidence>
<feature type="domain" description="Glycoside hydrolase family 13 N-terminal" evidence="6">
    <location>
        <begin position="354"/>
        <end position="438"/>
    </location>
</feature>
<dbReference type="InterPro" id="IPR013783">
    <property type="entry name" value="Ig-like_fold"/>
</dbReference>
<dbReference type="PANTHER" id="PTHR43002">
    <property type="entry name" value="GLYCOGEN DEBRANCHING ENZYME"/>
    <property type="match status" value="1"/>
</dbReference>
<evidence type="ECO:0000259" key="8">
    <source>
        <dbReference type="Pfam" id="PF11852"/>
    </source>
</evidence>
<reference evidence="10 11" key="1">
    <citation type="submission" date="2019-12" db="EMBL/GenBank/DDBJ databases">
        <title>Genome sequencing and assembly of endphytes of Porphyra tenera.</title>
        <authorList>
            <person name="Park J.M."/>
            <person name="Shin R."/>
            <person name="Jo S.H."/>
        </authorList>
    </citation>
    <scope>NUCLEOTIDE SEQUENCE [LARGE SCALE GENOMIC DNA]</scope>
    <source>
        <strain evidence="10 11">GPM4</strain>
    </source>
</reference>
<evidence type="ECO:0000256" key="4">
    <source>
        <dbReference type="ARBA" id="ARBA00023295"/>
    </source>
</evidence>
<keyword evidence="2 5" id="KW-0732">Signal</keyword>
<sequence>MFTRTNSLPLLAISISLLSLTGCGGSGSEPGTTLLTCSVPNVPDASGTSCVAPEPISCAPPTVPDALNESCVVGADPTAPAPMASPAMDEAVLYFNLAAKGADNSPNDETYTGYRLHTWNNDACDAYADADTDWANGREHTGIDPNYGAYWVLELKPDYAGTTGACGNFIIHVGTDDAGKELGGGDFKMPLSQDDPDFARMNFTFTGVASIFEFPIVSLGPQPVKIDGAAAHWIDGNTVLWDIDPTIVSQVKLHYSANADLSVDVDTGLSGTAIELEEIELSDEQKARVPHLANMLAFAGNWSAEEAKEVLKTQAVLASYDAEGVLNGATQIQLANVIDALYTQGENDADEASLGAVYTDGGIQVNLWAPTAQTVSLKLYNDAKAETASYPMVLDSNSGIWRYEGGAELDRQLYRFEVTAYHPVTMALETMLTTDPYSLSLSTNSRFSQFVNLNDEDLKPEGWETHVIPTITNPEDAVIYEGHIRDFSVRDESTSAANRGKYLAFTEQGSVPNQHLAKLVENGLTHFHVLPANDMATVEEDESQSVDLTSTVADLCRLNRQAAVCDEENADATLQSVFDSYDAIAEPQKAQALTEQMRGDDRFNWGYDPYHFNVPEGSYASDADGVTRIKEMRAMNQSLHEMGLRVALDVVYNHTNASGLNGKSVLDKVVPGYYHRYDTVTGGIVRETCCDDTEPRNRMMEKFMQDSLVMWATQYKFDSFRFDIMSQATKDTMLRLEAAVKAVDEDNYFYGEGWIKEDRGYEQATQINMAGTQIGTYNDRIREAVRQGQIFSTEPSDSALAAQDKVKMSLAGTLTDYILEDFKGAASATSNIGGYATDPADIINYVSKHDNETLWDQLQYTLPNDMTLAERVRAQNIAATLPLMSQGIPFFQLGGDFLRSKSMDRNTYDAGDWFNYVDFTMNSNNWLVGLPLAQDNEGRWAEMANFIYSPERAASMTEIEFASNVFNELLKIRSSSALFRLTTADDIIDRVGFHNIGARQTQGLIVMSIDDGLAADNGEAGENQTQRADIDPMVDALVVIVNSSSEQQTHGVPTAQGFELHSVLMNSVDSQVRGASFAQGEGDNEGKGMFTVPALTTAVFVKPQMGAQGVGLSAYATSGAPDVVPYGSTSVFVRGAMNGWGEVDEMVYQGDGVYAAAISIESGDYEFKVASADWSTVDFGANNGDESVALSADKTLAAGGANLQLSLSQARVLKFTLDASDKAAPVLTVDNEEPFFGTTVFVRGSLNGWGEDDPMDYAIGGQYSRTIEVIAGSYEFKVASADWSTVDFGSADADANVTVGQGKALAPGGSNMTVTFDYDGQYTFVFDASEKTAPTLSIFDAEMFGENTVFIRGGMNGWGEVDALVFNADGSYTVDIAIDAGSYEFKIATGDWSTVDLGGVGDDTQVIVGQAKQLTYAGANLMIDIPTTATYRFSVVGPDPSAPTVTVTQL</sequence>
<dbReference type="InterPro" id="IPR013784">
    <property type="entry name" value="Carb-bd-like_fold"/>
</dbReference>
<dbReference type="InterPro" id="IPR004193">
    <property type="entry name" value="Glyco_hydro_13_N"/>
</dbReference>
<feature type="domain" description="Pullulanase carbohydrate-binding module 41" evidence="7">
    <location>
        <begin position="108"/>
        <end position="193"/>
    </location>
</feature>
<dbReference type="Proteomes" id="UP000464524">
    <property type="component" value="Chromosome"/>
</dbReference>
<dbReference type="SUPFAM" id="SSF49452">
    <property type="entry name" value="Starch-binding domain-like"/>
    <property type="match status" value="1"/>
</dbReference>
<dbReference type="InterPro" id="IPR024561">
    <property type="entry name" value="Pullul_strch_C"/>
</dbReference>
<feature type="signal peptide" evidence="5">
    <location>
        <begin position="1"/>
        <end position="21"/>
    </location>
</feature>
<dbReference type="CDD" id="cd10315">
    <property type="entry name" value="CBM41_pullulanase"/>
    <property type="match status" value="1"/>
</dbReference>
<dbReference type="KEGG" id="pmes:FX988_00603"/>
<dbReference type="Pfam" id="PF03714">
    <property type="entry name" value="PUD"/>
    <property type="match status" value="1"/>
</dbReference>
<evidence type="ECO:0000259" key="6">
    <source>
        <dbReference type="Pfam" id="PF02922"/>
    </source>
</evidence>
<feature type="domain" description="Pullulanase N2" evidence="9">
    <location>
        <begin position="229"/>
        <end position="339"/>
    </location>
</feature>
<dbReference type="Pfam" id="PF02922">
    <property type="entry name" value="CBM_48"/>
    <property type="match status" value="1"/>
</dbReference>
<dbReference type="InterPro" id="IPR040671">
    <property type="entry name" value="Pullulanase_N2"/>
</dbReference>
<dbReference type="PROSITE" id="PS51257">
    <property type="entry name" value="PROKAR_LIPOPROTEIN"/>
    <property type="match status" value="1"/>
</dbReference>
<dbReference type="InterPro" id="IPR005323">
    <property type="entry name" value="CBM41_pullulanase"/>
</dbReference>
<evidence type="ECO:0000313" key="10">
    <source>
        <dbReference type="EMBL" id="QHJ10391.1"/>
    </source>
</evidence>
<evidence type="ECO:0000256" key="2">
    <source>
        <dbReference type="ARBA" id="ARBA00022729"/>
    </source>
</evidence>
<feature type="chain" id="PRO_5032617695" evidence="5">
    <location>
        <begin position="22"/>
        <end position="1450"/>
    </location>
</feature>
<accession>A0A857JHG0</accession>
<keyword evidence="11" id="KW-1185">Reference proteome</keyword>
<dbReference type="EC" id="3.2.1.41" evidence="10"/>
<dbReference type="Gene3D" id="2.60.40.1130">
    <property type="entry name" value="Rab geranylgeranyltransferase alpha-subunit, insert domain"/>
    <property type="match status" value="1"/>
</dbReference>